<dbReference type="InterPro" id="IPR001128">
    <property type="entry name" value="Cyt_P450"/>
</dbReference>
<dbReference type="Gene3D" id="1.10.630.10">
    <property type="entry name" value="Cytochrome P450"/>
    <property type="match status" value="1"/>
</dbReference>
<gene>
    <name evidence="2" type="ORF">KCV87_03920</name>
</gene>
<dbReference type="SUPFAM" id="SSF48264">
    <property type="entry name" value="Cytochrome P450"/>
    <property type="match status" value="1"/>
</dbReference>
<dbReference type="EMBL" id="CP073249">
    <property type="protein sequence ID" value="QUF05269.1"/>
    <property type="molecule type" value="Genomic_DNA"/>
</dbReference>
<name>A0A1U9Y7T2_9PSEU</name>
<dbReference type="AlphaFoldDB" id="A0A1U9Y7T2"/>
<evidence type="ECO:0000313" key="2">
    <source>
        <dbReference type="EMBL" id="QUF05269.1"/>
    </source>
</evidence>
<dbReference type="GO" id="GO:0006707">
    <property type="term" value="P:cholesterol catabolic process"/>
    <property type="evidence" value="ECO:0007669"/>
    <property type="project" value="InterPro"/>
</dbReference>
<dbReference type="InterPro" id="IPR039983">
    <property type="entry name" value="CYP46A1"/>
</dbReference>
<dbReference type="GO" id="GO:0020037">
    <property type="term" value="F:heme binding"/>
    <property type="evidence" value="ECO:0007669"/>
    <property type="project" value="InterPro"/>
</dbReference>
<dbReference type="InterPro" id="IPR036396">
    <property type="entry name" value="Cyt_P450_sf"/>
</dbReference>
<dbReference type="Proteomes" id="UP000677152">
    <property type="component" value="Chromosome"/>
</dbReference>
<dbReference type="Pfam" id="PF00067">
    <property type="entry name" value="p450"/>
    <property type="match status" value="1"/>
</dbReference>
<evidence type="ECO:0000313" key="1">
    <source>
        <dbReference type="EMBL" id="AQZ37119.1"/>
    </source>
</evidence>
<dbReference type="GO" id="GO:0033781">
    <property type="term" value="F:cholesterol 24-hydroxylase activity"/>
    <property type="evidence" value="ECO:0007669"/>
    <property type="project" value="InterPro"/>
</dbReference>
<reference evidence="1" key="1">
    <citation type="submission" date="2017-01" db="EMBL/GenBank/DDBJ databases">
        <title>Optimization of ansamitocin biosynthetic pathway.</title>
        <authorList>
            <person name="Ning X."/>
            <person name="Bai L."/>
        </authorList>
    </citation>
    <scope>NUCLEOTIDE SEQUENCE</scope>
    <source>
        <strain evidence="1">ATCC 31280</strain>
    </source>
</reference>
<protein>
    <submittedName>
        <fullName evidence="1">Cytochrome P450</fullName>
    </submittedName>
</protein>
<dbReference type="PANTHER" id="PTHR24293">
    <property type="entry name" value="CYTOCHROME P450 FAMILY 46 SUBFAMILY A"/>
    <property type="match status" value="1"/>
</dbReference>
<dbReference type="GO" id="GO:0005506">
    <property type="term" value="F:iron ion binding"/>
    <property type="evidence" value="ECO:0007669"/>
    <property type="project" value="InterPro"/>
</dbReference>
<dbReference type="PANTHER" id="PTHR24293:SF0">
    <property type="entry name" value="CYP46A1 PROTEIN-RELATED"/>
    <property type="match status" value="1"/>
</dbReference>
<dbReference type="EMBL" id="KY489977">
    <property type="protein sequence ID" value="AQZ37119.1"/>
    <property type="molecule type" value="Genomic_DNA"/>
</dbReference>
<accession>A0A1U9Y7T2</accession>
<reference evidence="2" key="2">
    <citation type="submission" date="2021-04" db="EMBL/GenBank/DDBJ databases">
        <title>Genomic sequence of Actinosynnema pretiosum subsp. pretiosum ATCC 31280 (C-14919).</title>
        <authorList>
            <person name="Bai L."/>
            <person name="Wang X."/>
            <person name="Xiao Y."/>
        </authorList>
    </citation>
    <scope>NUCLEOTIDE SEQUENCE</scope>
    <source>
        <strain evidence="2">ATCC 31280</strain>
    </source>
</reference>
<proteinExistence type="predicted"/>
<sequence length="197" mass="21307">MTRSLDLVTWPTLRPQAPAPGGNLLDVLTSDLDTDVDFLDRCHREHGGIVALTFAGQRQVFASSHELVAARAALPAGERPDDLLERMLTSADPVTGGRLSARNVRHQLATFLIACHETTSGLLSFAVHRLLAHPDVLCKAKEAVDEVLGDRVPGFADLARLDHLGQVLRETPRLLRPAARRSAEGRCSRCPARGTGS</sequence>
<organism evidence="1">
    <name type="scientific">Actinosynnema pretiosum subsp. pretiosum</name>
    <dbReference type="NCBI Taxonomy" id="103721"/>
    <lineage>
        <taxon>Bacteria</taxon>
        <taxon>Bacillati</taxon>
        <taxon>Actinomycetota</taxon>
        <taxon>Actinomycetes</taxon>
        <taxon>Pseudonocardiales</taxon>
        <taxon>Pseudonocardiaceae</taxon>
        <taxon>Actinosynnema</taxon>
    </lineage>
</organism>